<name>A0A484MGX3_9ASTE</name>
<reference evidence="1 2" key="1">
    <citation type="submission" date="2018-04" db="EMBL/GenBank/DDBJ databases">
        <authorList>
            <person name="Vogel A."/>
        </authorList>
    </citation>
    <scope>NUCLEOTIDE SEQUENCE [LARGE SCALE GENOMIC DNA]</scope>
</reference>
<evidence type="ECO:0000313" key="1">
    <source>
        <dbReference type="EMBL" id="VFQ88213.1"/>
    </source>
</evidence>
<dbReference type="AlphaFoldDB" id="A0A484MGX3"/>
<accession>A0A484MGX3</accession>
<keyword evidence="2" id="KW-1185">Reference proteome</keyword>
<organism evidence="1 2">
    <name type="scientific">Cuscuta campestris</name>
    <dbReference type="NCBI Taxonomy" id="132261"/>
    <lineage>
        <taxon>Eukaryota</taxon>
        <taxon>Viridiplantae</taxon>
        <taxon>Streptophyta</taxon>
        <taxon>Embryophyta</taxon>
        <taxon>Tracheophyta</taxon>
        <taxon>Spermatophyta</taxon>
        <taxon>Magnoliopsida</taxon>
        <taxon>eudicotyledons</taxon>
        <taxon>Gunneridae</taxon>
        <taxon>Pentapetalae</taxon>
        <taxon>asterids</taxon>
        <taxon>lamiids</taxon>
        <taxon>Solanales</taxon>
        <taxon>Convolvulaceae</taxon>
        <taxon>Cuscuteae</taxon>
        <taxon>Cuscuta</taxon>
        <taxon>Cuscuta subgen. Grammica</taxon>
        <taxon>Cuscuta sect. Cleistogrammica</taxon>
    </lineage>
</organism>
<protein>
    <recommendedName>
        <fullName evidence="3">SAC domain-containing protein</fullName>
    </recommendedName>
</protein>
<gene>
    <name evidence="1" type="ORF">CCAM_LOCUS29989</name>
</gene>
<proteinExistence type="predicted"/>
<sequence>MMEKADPAQKLYTRMRLWEFSDQYVIEPTDGSSGPCLAIRREDASMSLLDEMQHGSTLHVPKIQTIFGVVGMLKLVAGKFILNSYKRTNSLKSSSVEQTFYLVKKSKTTLKMLNGYMIWVKNLSYFLFGDRLTLDLFGTTI</sequence>
<dbReference type="EMBL" id="OOIL02003480">
    <property type="protein sequence ID" value="VFQ88213.1"/>
    <property type="molecule type" value="Genomic_DNA"/>
</dbReference>
<dbReference type="Proteomes" id="UP000595140">
    <property type="component" value="Unassembled WGS sequence"/>
</dbReference>
<dbReference type="OrthoDB" id="405996at2759"/>
<evidence type="ECO:0000313" key="2">
    <source>
        <dbReference type="Proteomes" id="UP000595140"/>
    </source>
</evidence>
<evidence type="ECO:0008006" key="3">
    <source>
        <dbReference type="Google" id="ProtNLM"/>
    </source>
</evidence>